<keyword evidence="3" id="KW-1185">Reference proteome</keyword>
<evidence type="ECO:0000313" key="2">
    <source>
        <dbReference type="EMBL" id="TGZ50692.1"/>
    </source>
</evidence>
<accession>A0A4S2KLY7</accession>
<reference evidence="2 3" key="1">
    <citation type="journal article" date="2019" name="Philos. Trans. R. Soc. Lond., B, Biol. Sci.">
        <title>Ant behaviour and brain gene expression of defending hosts depend on the ecological success of the intruding social parasite.</title>
        <authorList>
            <person name="Kaur R."/>
            <person name="Stoldt M."/>
            <person name="Jongepier E."/>
            <person name="Feldmeyer B."/>
            <person name="Menzel F."/>
            <person name="Bornberg-Bauer E."/>
            <person name="Foitzik S."/>
        </authorList>
    </citation>
    <scope>NUCLEOTIDE SEQUENCE [LARGE SCALE GENOMIC DNA]</scope>
    <source>
        <tissue evidence="2">Whole body</tissue>
    </source>
</reference>
<feature type="region of interest" description="Disordered" evidence="1">
    <location>
        <begin position="295"/>
        <end position="319"/>
    </location>
</feature>
<feature type="region of interest" description="Disordered" evidence="1">
    <location>
        <begin position="150"/>
        <end position="174"/>
    </location>
</feature>
<gene>
    <name evidence="2" type="ORF">DBV15_06914</name>
</gene>
<evidence type="ECO:0000256" key="1">
    <source>
        <dbReference type="SAM" id="MobiDB-lite"/>
    </source>
</evidence>
<protein>
    <submittedName>
        <fullName evidence="2">Uncharacterized protein</fullName>
    </submittedName>
</protein>
<proteinExistence type="predicted"/>
<organism evidence="2 3">
    <name type="scientific">Temnothorax longispinosus</name>
    <dbReference type="NCBI Taxonomy" id="300112"/>
    <lineage>
        <taxon>Eukaryota</taxon>
        <taxon>Metazoa</taxon>
        <taxon>Ecdysozoa</taxon>
        <taxon>Arthropoda</taxon>
        <taxon>Hexapoda</taxon>
        <taxon>Insecta</taxon>
        <taxon>Pterygota</taxon>
        <taxon>Neoptera</taxon>
        <taxon>Endopterygota</taxon>
        <taxon>Hymenoptera</taxon>
        <taxon>Apocrita</taxon>
        <taxon>Aculeata</taxon>
        <taxon>Formicoidea</taxon>
        <taxon>Formicidae</taxon>
        <taxon>Myrmicinae</taxon>
        <taxon>Temnothorax</taxon>
    </lineage>
</organism>
<name>A0A4S2KLY7_9HYME</name>
<feature type="compositionally biased region" description="Basic residues" evidence="1">
    <location>
        <begin position="389"/>
        <end position="412"/>
    </location>
</feature>
<sequence length="425" mass="48048">MTALASIRLNKTSSDLPHLNISAYVQLLSSQTRENPRGSALRALLHIFDENSRAVVTRNKEFGPVYGFPSRRKPECLLAIGYSCRKFVTAKQRAAATSTKQRWPLQCKNARSCNHTRARLYAHGEFSRDKSEQRKGPDLGIRARLSEKEQLSSVRSSVPRHYESGTKLPIPESTAPRARYAPRYRHTRSESALDLTIRADSFALAKKRDGMSFGEGRGCGGSGGWRRKQRSATLERILSEDFPASEVGSPGGLFTTRGPHNTARRVDNRFREGTAATVPVLPPLWTMFERRRHSGNQVDSQSAHFPHRDRSPPTSLHKGNRLFHAVEHSRSQRDTKSTRLWSEYGFMSARSNEKTGSHEKFGFSGLARSSNYLVYSIYITYTNAYPCPRRPKPPVPQRRRSMSPPSHRRPHGNRSNYRRVSGSTD</sequence>
<comment type="caution">
    <text evidence="2">The sequence shown here is derived from an EMBL/GenBank/DDBJ whole genome shotgun (WGS) entry which is preliminary data.</text>
</comment>
<dbReference type="Proteomes" id="UP000310200">
    <property type="component" value="Unassembled WGS sequence"/>
</dbReference>
<dbReference type="EMBL" id="QBLH01001897">
    <property type="protein sequence ID" value="TGZ50692.1"/>
    <property type="molecule type" value="Genomic_DNA"/>
</dbReference>
<dbReference type="AlphaFoldDB" id="A0A4S2KLY7"/>
<feature type="region of interest" description="Disordered" evidence="1">
    <location>
        <begin position="386"/>
        <end position="425"/>
    </location>
</feature>
<evidence type="ECO:0000313" key="3">
    <source>
        <dbReference type="Proteomes" id="UP000310200"/>
    </source>
</evidence>